<dbReference type="OrthoDB" id="9801870at2"/>
<reference evidence="1 2" key="1">
    <citation type="submission" date="2017-03" db="EMBL/GenBank/DDBJ databases">
        <title>Genome sequence of Paracoccus contaminans isolated from a water microcosm.</title>
        <authorList>
            <person name="Aurass P."/>
            <person name="Karste S."/>
            <person name="Trost E."/>
            <person name="Glaeser S.P."/>
            <person name="Kaempfer P."/>
            <person name="Flieger A."/>
        </authorList>
    </citation>
    <scope>NUCLEOTIDE SEQUENCE [LARGE SCALE GENOMIC DNA]</scope>
    <source>
        <strain evidence="2">RKI 16-01929T\LMG 29738T\CCM 8701T\CIP 111112T</strain>
    </source>
</reference>
<dbReference type="InterPro" id="IPR036287">
    <property type="entry name" value="Rv1873-like_sf"/>
</dbReference>
<evidence type="ECO:0000313" key="2">
    <source>
        <dbReference type="Proteomes" id="UP000193017"/>
    </source>
</evidence>
<evidence type="ECO:0000313" key="1">
    <source>
        <dbReference type="EMBL" id="ARJ68761.1"/>
    </source>
</evidence>
<sequence>MNDLHRFHQAQARDQARAVAELRAGRKTNHWMWYVFPQLAALGRSETARHYGIRDLAEARAYLDDPVLAANLREAARAMLENAGTPAEAVLGPVDALKLRSCATLFAAAGGGELFDRLLAAFHGGQPDPATLALL</sequence>
<dbReference type="Gene3D" id="1.25.40.380">
    <property type="entry name" value="Protein of unknown function DUF1810"/>
    <property type="match status" value="1"/>
</dbReference>
<evidence type="ECO:0008006" key="3">
    <source>
        <dbReference type="Google" id="ProtNLM"/>
    </source>
</evidence>
<dbReference type="KEGG" id="pcon:B0A89_03060"/>
<keyword evidence="2" id="KW-1185">Reference proteome</keyword>
<proteinExistence type="predicted"/>
<accession>A0A1W6CV85</accession>
<dbReference type="SUPFAM" id="SSF140736">
    <property type="entry name" value="Rv1873-like"/>
    <property type="match status" value="1"/>
</dbReference>
<dbReference type="Pfam" id="PF08837">
    <property type="entry name" value="DUF1810"/>
    <property type="match status" value="1"/>
</dbReference>
<name>A0A1W6CV85_9RHOB</name>
<dbReference type="RefSeq" id="WP_085376870.1">
    <property type="nucleotide sequence ID" value="NZ_CP020612.1"/>
</dbReference>
<dbReference type="AlphaFoldDB" id="A0A1W6CV85"/>
<dbReference type="STRING" id="1945662.B0A89_03060"/>
<dbReference type="InterPro" id="IPR014937">
    <property type="entry name" value="DUF1810"/>
</dbReference>
<dbReference type="Proteomes" id="UP000193017">
    <property type="component" value="Chromosome"/>
</dbReference>
<gene>
    <name evidence="1" type="ORF">B0A89_03060</name>
</gene>
<organism evidence="1 2">
    <name type="scientific">Paracoccus contaminans</name>
    <dbReference type="NCBI Taxonomy" id="1945662"/>
    <lineage>
        <taxon>Bacteria</taxon>
        <taxon>Pseudomonadati</taxon>
        <taxon>Pseudomonadota</taxon>
        <taxon>Alphaproteobacteria</taxon>
        <taxon>Rhodobacterales</taxon>
        <taxon>Paracoccaceae</taxon>
        <taxon>Paracoccus</taxon>
    </lineage>
</organism>
<protein>
    <recommendedName>
        <fullName evidence="3">Calpastatin</fullName>
    </recommendedName>
</protein>
<dbReference type="EMBL" id="CP020612">
    <property type="protein sequence ID" value="ARJ68761.1"/>
    <property type="molecule type" value="Genomic_DNA"/>
</dbReference>